<dbReference type="PRINTS" id="PR01777">
    <property type="entry name" value="INTERFERONGR"/>
</dbReference>
<dbReference type="InterPro" id="IPR003961">
    <property type="entry name" value="FN3_dom"/>
</dbReference>
<evidence type="ECO:0000256" key="4">
    <source>
        <dbReference type="ARBA" id="ARBA00023170"/>
    </source>
</evidence>
<dbReference type="Gene3D" id="2.60.40.10">
    <property type="entry name" value="Immunoglobulins"/>
    <property type="match status" value="4"/>
</dbReference>
<feature type="transmembrane region" description="Helical" evidence="6">
    <location>
        <begin position="186"/>
        <end position="206"/>
    </location>
</feature>
<evidence type="ECO:0000313" key="10">
    <source>
        <dbReference type="Proteomes" id="UP000031443"/>
    </source>
</evidence>
<evidence type="ECO:0000256" key="6">
    <source>
        <dbReference type="SAM" id="Phobius"/>
    </source>
</evidence>
<evidence type="ECO:0000259" key="8">
    <source>
        <dbReference type="Pfam" id="PF09294"/>
    </source>
</evidence>
<dbReference type="GO" id="GO:0004896">
    <property type="term" value="F:cytokine receptor activity"/>
    <property type="evidence" value="ECO:0007669"/>
    <property type="project" value="InterPro"/>
</dbReference>
<accession>M7BNY6</accession>
<keyword evidence="10" id="KW-1185">Reference proteome</keyword>
<evidence type="ECO:0000256" key="1">
    <source>
        <dbReference type="ARBA" id="ARBA00005399"/>
    </source>
</evidence>
<feature type="domain" description="Fibronectin type-III" evidence="7">
    <location>
        <begin position="4"/>
        <end position="60"/>
    </location>
</feature>
<dbReference type="EMBL" id="KB522139">
    <property type="protein sequence ID" value="EMP37415.1"/>
    <property type="molecule type" value="Genomic_DNA"/>
</dbReference>
<keyword evidence="6" id="KW-1133">Transmembrane helix</keyword>
<feature type="domain" description="Fibronectin type-III" evidence="7">
    <location>
        <begin position="394"/>
        <end position="484"/>
    </location>
</feature>
<evidence type="ECO:0000256" key="3">
    <source>
        <dbReference type="ARBA" id="ARBA00023157"/>
    </source>
</evidence>
<dbReference type="InterPro" id="IPR008355">
    <property type="entry name" value="Interferon_gamma_rcpt_asu"/>
</dbReference>
<feature type="region of interest" description="Disordered" evidence="5">
    <location>
        <begin position="273"/>
        <end position="293"/>
    </location>
</feature>
<dbReference type="InterPro" id="IPR015373">
    <property type="entry name" value="Interferon/interleukin_rcp_dom"/>
</dbReference>
<gene>
    <name evidence="9" type="ORF">UY3_05396</name>
</gene>
<protein>
    <submittedName>
        <fullName evidence="9">Interleukin-22 receptor subunit alpha-2</fullName>
    </submittedName>
</protein>
<dbReference type="GO" id="GO:0019955">
    <property type="term" value="F:cytokine binding"/>
    <property type="evidence" value="ECO:0007669"/>
    <property type="project" value="InterPro"/>
</dbReference>
<feature type="domain" description="Interferon/interleukin receptor" evidence="8">
    <location>
        <begin position="74"/>
        <end position="175"/>
    </location>
</feature>
<dbReference type="PANTHER" id="PTHR20859">
    <property type="entry name" value="INTERFERON/INTERLEUKIN RECEPTOR"/>
    <property type="match status" value="1"/>
</dbReference>
<dbReference type="Pfam" id="PF01108">
    <property type="entry name" value="Tissue_fac"/>
    <property type="match status" value="2"/>
</dbReference>
<evidence type="ECO:0000259" key="7">
    <source>
        <dbReference type="Pfam" id="PF01108"/>
    </source>
</evidence>
<dbReference type="FunFam" id="2.60.40.10:FF:000348">
    <property type="entry name" value="Interleukin 20 receptor subunit alpha"/>
    <property type="match status" value="1"/>
</dbReference>
<dbReference type="PANTHER" id="PTHR20859:SF51">
    <property type="entry name" value="INTERLEUKIN-22 RECEPTOR SUBUNIT ALPHA-2"/>
    <property type="match status" value="1"/>
</dbReference>
<dbReference type="Pfam" id="PF09294">
    <property type="entry name" value="Interfer-bind"/>
    <property type="match status" value="2"/>
</dbReference>
<keyword evidence="6" id="KW-0812">Transmembrane</keyword>
<dbReference type="AlphaFoldDB" id="M7BNY6"/>
<keyword evidence="2" id="KW-0732">Signal</keyword>
<organism evidence="9 10">
    <name type="scientific">Chelonia mydas</name>
    <name type="common">Green sea-turtle</name>
    <name type="synonym">Chelonia agassizi</name>
    <dbReference type="NCBI Taxonomy" id="8469"/>
    <lineage>
        <taxon>Eukaryota</taxon>
        <taxon>Metazoa</taxon>
        <taxon>Chordata</taxon>
        <taxon>Craniata</taxon>
        <taxon>Vertebrata</taxon>
        <taxon>Euteleostomi</taxon>
        <taxon>Archelosauria</taxon>
        <taxon>Testudinata</taxon>
        <taxon>Testudines</taxon>
        <taxon>Cryptodira</taxon>
        <taxon>Durocryptodira</taxon>
        <taxon>Americhelydia</taxon>
        <taxon>Chelonioidea</taxon>
        <taxon>Cheloniidae</taxon>
        <taxon>Chelonia</taxon>
    </lineage>
</organism>
<keyword evidence="4 9" id="KW-0675">Receptor</keyword>
<dbReference type="SUPFAM" id="SSF49265">
    <property type="entry name" value="Fibronectin type III"/>
    <property type="match status" value="4"/>
</dbReference>
<reference evidence="10" key="1">
    <citation type="journal article" date="2013" name="Nat. Genet.">
        <title>The draft genomes of soft-shell turtle and green sea turtle yield insights into the development and evolution of the turtle-specific body plan.</title>
        <authorList>
            <person name="Wang Z."/>
            <person name="Pascual-Anaya J."/>
            <person name="Zadissa A."/>
            <person name="Li W."/>
            <person name="Niimura Y."/>
            <person name="Huang Z."/>
            <person name="Li C."/>
            <person name="White S."/>
            <person name="Xiong Z."/>
            <person name="Fang D."/>
            <person name="Wang B."/>
            <person name="Ming Y."/>
            <person name="Chen Y."/>
            <person name="Zheng Y."/>
            <person name="Kuraku S."/>
            <person name="Pignatelli M."/>
            <person name="Herrero J."/>
            <person name="Beal K."/>
            <person name="Nozawa M."/>
            <person name="Li Q."/>
            <person name="Wang J."/>
            <person name="Zhang H."/>
            <person name="Yu L."/>
            <person name="Shigenobu S."/>
            <person name="Wang J."/>
            <person name="Liu J."/>
            <person name="Flicek P."/>
            <person name="Searle S."/>
            <person name="Wang J."/>
            <person name="Kuratani S."/>
            <person name="Yin Y."/>
            <person name="Aken B."/>
            <person name="Zhang G."/>
            <person name="Irie N."/>
        </authorList>
    </citation>
    <scope>NUCLEOTIDE SEQUENCE [LARGE SCALE GENOMIC DNA]</scope>
</reference>
<proteinExistence type="inferred from homology"/>
<dbReference type="GO" id="GO:0005886">
    <property type="term" value="C:plasma membrane"/>
    <property type="evidence" value="ECO:0007669"/>
    <property type="project" value="TreeGrafter"/>
</dbReference>
<evidence type="ECO:0000313" key="9">
    <source>
        <dbReference type="EMBL" id="EMP37415.1"/>
    </source>
</evidence>
<evidence type="ECO:0000256" key="5">
    <source>
        <dbReference type="SAM" id="MobiDB-lite"/>
    </source>
</evidence>
<evidence type="ECO:0000256" key="2">
    <source>
        <dbReference type="ARBA" id="ARBA00022729"/>
    </source>
</evidence>
<keyword evidence="3" id="KW-1015">Disulfide bond</keyword>
<feature type="domain" description="Interferon/interleukin receptor" evidence="8">
    <location>
        <begin position="496"/>
        <end position="600"/>
    </location>
</feature>
<name>M7BNY6_CHEMY</name>
<dbReference type="InterPro" id="IPR036116">
    <property type="entry name" value="FN3_sf"/>
</dbReference>
<dbReference type="InterPro" id="IPR013783">
    <property type="entry name" value="Ig-like_fold"/>
</dbReference>
<dbReference type="Proteomes" id="UP000031443">
    <property type="component" value="Unassembled WGS sequence"/>
</dbReference>
<dbReference type="eggNOG" id="ENOG502RXGW">
    <property type="taxonomic scope" value="Eukaryota"/>
</dbReference>
<dbReference type="InterPro" id="IPR050650">
    <property type="entry name" value="Type-II_Cytokine-TF_Rcpt"/>
</dbReference>
<comment type="similarity">
    <text evidence="1">Belongs to the type II cytokine receptor family.</text>
</comment>
<keyword evidence="6" id="KW-0472">Membrane</keyword>
<sequence>MSTTPRFIVEIKPYELGKYKPVSTCMNTTKHYCDLSNEIEELSQSYWAKVKAFIELEESKYVETKEFVLRRDGKIGPPTLNVSIERDQIRVEIRHPYRKLPSAVRKYKDFTYKVFFRSSGELLQELEAEKCKKHTCSIYIPVFSTGSTYCVSAQGRSSIVSDRGFSKSNESCIHVPSKQPLDLKSIIIGVTIVFGVGLIFAVYCLCKQLKKRNIELPKSLVTVVRNLNSRNVLETKPEAKYISVITSSSSKSMFLVSDEINVIEQVDQVKEIGTPNSEDCSEESDTVSSQEISNKTEEMAIQESIAEMTPDDEQSPRMKENYFHSNSSQTELNSIPSNPEPSNTEVQESLVLKSCNKFSGYDKPHVPVDLLIDVGEEESVIAYRHTDEVLSGNRELQELIKPQKVEFHSLNFNNTLHWHPGRAATGDIIYFVQYKVYGQSLWKNKEECWGIHEVFCDLTHETSDIGEPYYGRVKSLSAGVHSDWITSSRFTPWRETKIGPPSVNVTPRNKSIKLKLQAPNSPYTRRRGSKIPMTNYYDLSYRVFLISNMLDEKNKILVYEGTDKIVKIEGLKPEVSYCIVVATYLPVLDRSSVYSSRKCTVPL</sequence>
<dbReference type="STRING" id="8469.M7BNY6"/>